<dbReference type="EMBL" id="JAKKSL010000001">
    <property type="protein sequence ID" value="MCI2282508.1"/>
    <property type="molecule type" value="Genomic_DNA"/>
</dbReference>
<evidence type="ECO:0000313" key="2">
    <source>
        <dbReference type="EMBL" id="MCI2282508.1"/>
    </source>
</evidence>
<accession>A0ABS9WX15</accession>
<feature type="transmembrane region" description="Helical" evidence="1">
    <location>
        <begin position="272"/>
        <end position="295"/>
    </location>
</feature>
<gene>
    <name evidence="2" type="ORF">L3081_02710</name>
</gene>
<comment type="caution">
    <text evidence="2">The sequence shown here is derived from an EMBL/GenBank/DDBJ whole genome shotgun (WGS) entry which is preliminary data.</text>
</comment>
<feature type="transmembrane region" description="Helical" evidence="1">
    <location>
        <begin position="361"/>
        <end position="383"/>
    </location>
</feature>
<feature type="transmembrane region" description="Helical" evidence="1">
    <location>
        <begin position="220"/>
        <end position="238"/>
    </location>
</feature>
<feature type="transmembrane region" description="Helical" evidence="1">
    <location>
        <begin position="21"/>
        <end position="43"/>
    </location>
</feature>
<keyword evidence="1" id="KW-0472">Membrane</keyword>
<evidence type="ECO:0000313" key="3">
    <source>
        <dbReference type="Proteomes" id="UP001139646"/>
    </source>
</evidence>
<name>A0ABS9WX15_9GAMM</name>
<feature type="transmembrane region" description="Helical" evidence="1">
    <location>
        <begin position="301"/>
        <end position="321"/>
    </location>
</feature>
<feature type="transmembrane region" description="Helical" evidence="1">
    <location>
        <begin position="94"/>
        <end position="110"/>
    </location>
</feature>
<dbReference type="Proteomes" id="UP001139646">
    <property type="component" value="Unassembled WGS sequence"/>
</dbReference>
<feature type="transmembrane region" description="Helical" evidence="1">
    <location>
        <begin position="116"/>
        <end position="136"/>
    </location>
</feature>
<organism evidence="2 3">
    <name type="scientific">Colwellia maritima</name>
    <dbReference type="NCBI Taxonomy" id="2912588"/>
    <lineage>
        <taxon>Bacteria</taxon>
        <taxon>Pseudomonadati</taxon>
        <taxon>Pseudomonadota</taxon>
        <taxon>Gammaproteobacteria</taxon>
        <taxon>Alteromonadales</taxon>
        <taxon>Colwelliaceae</taxon>
        <taxon>Colwellia</taxon>
    </lineage>
</organism>
<keyword evidence="1" id="KW-0812">Transmembrane</keyword>
<reference evidence="2" key="1">
    <citation type="submission" date="2022-01" db="EMBL/GenBank/DDBJ databases">
        <title>Colwellia maritima, isolated from seawater.</title>
        <authorList>
            <person name="Kristyanto S."/>
            <person name="Jung J."/>
            <person name="Jeon C.O."/>
        </authorList>
    </citation>
    <scope>NUCLEOTIDE SEQUENCE</scope>
    <source>
        <strain evidence="2">MSW7</strain>
    </source>
</reference>
<evidence type="ECO:0000256" key="1">
    <source>
        <dbReference type="SAM" id="Phobius"/>
    </source>
</evidence>
<sequence length="398" mass="43865">MLQPEILEKEQAIPPVLRLAFRPFFLLPALFSILALLAWVCVLQGKLNWNSLLPANIWHGHEMIFGFAATVAVGFLLSAAQTWTGIRSINSRKLAVIILFWLIARIALLSSSTPVLIIGTISEALWWSGAISYLAYMVVKSNNRRNLIFIPLLSLIMGLDIATLMFAFVGNYSLSTHLAYTAVFMITCVVTIVGGRVIPFFTSRALNLATIKGNLFLERVIAIAMVVTLVSFVSSYYIDITNVLAVLFVVTGCLQLLRMVNWQTSKTFKTPLLWALHLSYINMGLGFISIGMSYITTGIGFSSAVHIITVGTIGTMIIAMMSRVSLGHTGRSLQINTWISCSFILLLSATLFRVLLPVLGLFSMGYLLAALCWSLGFVIYLIYYSPKLLTARPDGRSG</sequence>
<protein>
    <submittedName>
        <fullName evidence="2">NnrS family protein</fullName>
    </submittedName>
</protein>
<feature type="transmembrane region" description="Helical" evidence="1">
    <location>
        <begin position="178"/>
        <end position="199"/>
    </location>
</feature>
<feature type="transmembrane region" description="Helical" evidence="1">
    <location>
        <begin position="244"/>
        <end position="260"/>
    </location>
</feature>
<dbReference type="RefSeq" id="WP_242283276.1">
    <property type="nucleotide sequence ID" value="NZ_JAKKSL010000001.1"/>
</dbReference>
<keyword evidence="3" id="KW-1185">Reference proteome</keyword>
<feature type="transmembrane region" description="Helical" evidence="1">
    <location>
        <begin position="333"/>
        <end position="355"/>
    </location>
</feature>
<keyword evidence="1" id="KW-1133">Transmembrane helix</keyword>
<proteinExistence type="predicted"/>
<dbReference type="Pfam" id="PF05940">
    <property type="entry name" value="NnrS"/>
    <property type="match status" value="1"/>
</dbReference>
<dbReference type="InterPro" id="IPR010266">
    <property type="entry name" value="NnrS"/>
</dbReference>
<feature type="transmembrane region" description="Helical" evidence="1">
    <location>
        <begin position="63"/>
        <end position="82"/>
    </location>
</feature>
<feature type="transmembrane region" description="Helical" evidence="1">
    <location>
        <begin position="148"/>
        <end position="172"/>
    </location>
</feature>